<evidence type="ECO:0000256" key="1">
    <source>
        <dbReference type="ARBA" id="ARBA00004141"/>
    </source>
</evidence>
<feature type="domain" description="EamA" evidence="7">
    <location>
        <begin position="154"/>
        <end position="284"/>
    </location>
</feature>
<evidence type="ECO:0000256" key="4">
    <source>
        <dbReference type="ARBA" id="ARBA00022989"/>
    </source>
</evidence>
<feature type="domain" description="EamA" evidence="7">
    <location>
        <begin position="17"/>
        <end position="141"/>
    </location>
</feature>
<dbReference type="PANTHER" id="PTHR32322">
    <property type="entry name" value="INNER MEMBRANE TRANSPORTER"/>
    <property type="match status" value="1"/>
</dbReference>
<dbReference type="Pfam" id="PF00892">
    <property type="entry name" value="EamA"/>
    <property type="match status" value="2"/>
</dbReference>
<dbReference type="InterPro" id="IPR037185">
    <property type="entry name" value="EmrE-like"/>
</dbReference>
<dbReference type="AlphaFoldDB" id="A0A552WJI1"/>
<feature type="transmembrane region" description="Helical" evidence="6">
    <location>
        <begin position="153"/>
        <end position="171"/>
    </location>
</feature>
<dbReference type="EMBL" id="VJXR01000125">
    <property type="protein sequence ID" value="TRW42886.1"/>
    <property type="molecule type" value="Genomic_DNA"/>
</dbReference>
<dbReference type="GO" id="GO:0016020">
    <property type="term" value="C:membrane"/>
    <property type="evidence" value="ECO:0007669"/>
    <property type="project" value="UniProtKB-SubCell"/>
</dbReference>
<dbReference type="PANTHER" id="PTHR32322:SF2">
    <property type="entry name" value="EAMA DOMAIN-CONTAINING PROTEIN"/>
    <property type="match status" value="1"/>
</dbReference>
<evidence type="ECO:0000313" key="9">
    <source>
        <dbReference type="Proteomes" id="UP000318693"/>
    </source>
</evidence>
<keyword evidence="4 6" id="KW-1133">Transmembrane helix</keyword>
<feature type="transmembrane region" description="Helical" evidence="6">
    <location>
        <begin position="268"/>
        <end position="287"/>
    </location>
</feature>
<proteinExistence type="inferred from homology"/>
<dbReference type="SUPFAM" id="SSF103481">
    <property type="entry name" value="Multidrug resistance efflux transporter EmrE"/>
    <property type="match status" value="2"/>
</dbReference>
<evidence type="ECO:0000256" key="2">
    <source>
        <dbReference type="ARBA" id="ARBA00007362"/>
    </source>
</evidence>
<feature type="transmembrane region" description="Helical" evidence="6">
    <location>
        <begin position="37"/>
        <end position="59"/>
    </location>
</feature>
<name>A0A552WJI1_9MICO</name>
<evidence type="ECO:0000256" key="3">
    <source>
        <dbReference type="ARBA" id="ARBA00022692"/>
    </source>
</evidence>
<dbReference type="InterPro" id="IPR050638">
    <property type="entry name" value="AA-Vitamin_Transporters"/>
</dbReference>
<dbReference type="RefSeq" id="WP_143420150.1">
    <property type="nucleotide sequence ID" value="NZ_VJXR01000125.1"/>
</dbReference>
<accession>A0A552WJI1</accession>
<keyword evidence="3 6" id="KW-0812">Transmembrane</keyword>
<feature type="transmembrane region" description="Helical" evidence="6">
    <location>
        <begin position="124"/>
        <end position="141"/>
    </location>
</feature>
<evidence type="ECO:0000256" key="6">
    <source>
        <dbReference type="SAM" id="Phobius"/>
    </source>
</evidence>
<feature type="transmembrane region" description="Helical" evidence="6">
    <location>
        <begin position="183"/>
        <end position="202"/>
    </location>
</feature>
<organism evidence="8 9">
    <name type="scientific">Georgenia yuyongxinii</name>
    <dbReference type="NCBI Taxonomy" id="2589797"/>
    <lineage>
        <taxon>Bacteria</taxon>
        <taxon>Bacillati</taxon>
        <taxon>Actinomycetota</taxon>
        <taxon>Actinomycetes</taxon>
        <taxon>Micrococcales</taxon>
        <taxon>Bogoriellaceae</taxon>
        <taxon>Georgenia</taxon>
    </lineage>
</organism>
<keyword evidence="9" id="KW-1185">Reference proteome</keyword>
<feature type="transmembrane region" description="Helical" evidence="6">
    <location>
        <begin position="245"/>
        <end position="262"/>
    </location>
</feature>
<feature type="transmembrane region" description="Helical" evidence="6">
    <location>
        <begin position="214"/>
        <end position="233"/>
    </location>
</feature>
<reference evidence="8 9" key="1">
    <citation type="submission" date="2019-07" db="EMBL/GenBank/DDBJ databases">
        <title>Georgenia wutianyii sp. nov. and Georgenia *** sp. nov. isolated from plateau pika (Ochotona curzoniae) in the Qinghai-Tibet plateau of China.</title>
        <authorList>
            <person name="Tian Z."/>
        </authorList>
    </citation>
    <scope>NUCLEOTIDE SEQUENCE [LARGE SCALE GENOMIC DNA]</scope>
    <source>
        <strain evidence="8 9">Z446</strain>
    </source>
</reference>
<sequence>MRADRGERVARAAFAAQSVLAGGNAVAVRFSNRELAPLWGAGLRFVLAAALLAAAMALLRLPLPRGRAQLGAVLYGLLNFGFSFALTYHGLVHVHAGLGQALLALVPLFTLLLAVLWRQERLRPAAVAGTVLALAGVLLLSREPLRHDVPVGSVLSMIGGAVCFAQALVVVRRFPRVHPVTMNAVGMGVAAVVLLAGSVVTGEQRVLPTRSDTWFALGYVVVVGSVVVFLLYVAILRYWAASRAAYTWVVVPFVTVVLSARLDDEPVTAWLVAGCLLILAGVYVGALRREPAAASSQPAR</sequence>
<comment type="subcellular location">
    <subcellularLocation>
        <location evidence="1">Membrane</location>
        <topology evidence="1">Multi-pass membrane protein</topology>
    </subcellularLocation>
</comment>
<evidence type="ECO:0000259" key="7">
    <source>
        <dbReference type="Pfam" id="PF00892"/>
    </source>
</evidence>
<feature type="transmembrane region" description="Helical" evidence="6">
    <location>
        <begin position="97"/>
        <end position="117"/>
    </location>
</feature>
<protein>
    <submittedName>
        <fullName evidence="8">DMT family transporter</fullName>
    </submittedName>
</protein>
<dbReference type="Gene3D" id="1.10.3730.20">
    <property type="match status" value="1"/>
</dbReference>
<gene>
    <name evidence="8" type="ORF">FJ693_19815</name>
</gene>
<evidence type="ECO:0000256" key="5">
    <source>
        <dbReference type="ARBA" id="ARBA00023136"/>
    </source>
</evidence>
<comment type="similarity">
    <text evidence="2">Belongs to the EamA transporter family.</text>
</comment>
<comment type="caution">
    <text evidence="8">The sequence shown here is derived from an EMBL/GenBank/DDBJ whole genome shotgun (WGS) entry which is preliminary data.</text>
</comment>
<keyword evidence="5 6" id="KW-0472">Membrane</keyword>
<dbReference type="InterPro" id="IPR000620">
    <property type="entry name" value="EamA_dom"/>
</dbReference>
<evidence type="ECO:0000313" key="8">
    <source>
        <dbReference type="EMBL" id="TRW42886.1"/>
    </source>
</evidence>
<dbReference type="Proteomes" id="UP000318693">
    <property type="component" value="Unassembled WGS sequence"/>
</dbReference>
<feature type="transmembrane region" description="Helical" evidence="6">
    <location>
        <begin position="71"/>
        <end position="91"/>
    </location>
</feature>